<evidence type="ECO:0000313" key="2">
    <source>
        <dbReference type="EMBL" id="OGG71363.1"/>
    </source>
</evidence>
<sequence length="463" mass="51780">MNTMPEDIVTALILVVLAMPLIIAIVLLLANLGAYFLKIAQGTTIFINAGDSLRAILPNIGGFKISDVEDPEGRRWLVPELDEKKRMEAFFHNSLPKTVWFQKILWKTLGIRFISVFWPHTNIHTFDIHSRKRLREGADVEPGAPLRSRIKDSTGSTVVDSLLFLVPRPVYLEGMQLAGDNSQVNLLFLPIYRQIIPALPVYYLKGDFFTQLDAAIEAAMVDFFATHQVAVDKETKQFAADFYDPPQDEKEKRKYMKRFEPSFLTYSHWLKLTRSGEKSPIEQHLRSLNASRGYYDQLGGDAKWRELKDYLDQLTHGKFSSPIPTGQAAKVMPSGIIPRFGFALVSLRLVDWEQHKDTVKLAQALLAKEIELHTAEGERQKAYGVRDAINARGTGEAGRYTKLVTALIDNGVHPNVAAEVVRTQLRTENIGGKESKVVTYVEGGGDSSVMVPATSPKTPGEAS</sequence>
<protein>
    <recommendedName>
        <fullName evidence="4">Band 7 domain-containing protein</fullName>
    </recommendedName>
</protein>
<keyword evidence="1" id="KW-0812">Transmembrane</keyword>
<organism evidence="2 3">
    <name type="scientific">Candidatus Kaiserbacteria bacterium RIFCSPLOWO2_01_FULL_51_21</name>
    <dbReference type="NCBI Taxonomy" id="1798508"/>
    <lineage>
        <taxon>Bacteria</taxon>
        <taxon>Candidatus Kaiseribacteriota</taxon>
    </lineage>
</organism>
<gene>
    <name evidence="2" type="ORF">A3A35_03050</name>
</gene>
<evidence type="ECO:0008006" key="4">
    <source>
        <dbReference type="Google" id="ProtNLM"/>
    </source>
</evidence>
<keyword evidence="1" id="KW-0472">Membrane</keyword>
<dbReference type="AlphaFoldDB" id="A0A1F6ECF4"/>
<evidence type="ECO:0000256" key="1">
    <source>
        <dbReference type="SAM" id="Phobius"/>
    </source>
</evidence>
<dbReference type="EMBL" id="MFLV01000024">
    <property type="protein sequence ID" value="OGG71363.1"/>
    <property type="molecule type" value="Genomic_DNA"/>
</dbReference>
<name>A0A1F6ECF4_9BACT</name>
<keyword evidence="1" id="KW-1133">Transmembrane helix</keyword>
<evidence type="ECO:0000313" key="3">
    <source>
        <dbReference type="Proteomes" id="UP000179115"/>
    </source>
</evidence>
<dbReference type="STRING" id="1798508.A3A35_03050"/>
<reference evidence="2 3" key="1">
    <citation type="journal article" date="2016" name="Nat. Commun.">
        <title>Thousands of microbial genomes shed light on interconnected biogeochemical processes in an aquifer system.</title>
        <authorList>
            <person name="Anantharaman K."/>
            <person name="Brown C.T."/>
            <person name="Hug L.A."/>
            <person name="Sharon I."/>
            <person name="Castelle C.J."/>
            <person name="Probst A.J."/>
            <person name="Thomas B.C."/>
            <person name="Singh A."/>
            <person name="Wilkins M.J."/>
            <person name="Karaoz U."/>
            <person name="Brodie E.L."/>
            <person name="Williams K.H."/>
            <person name="Hubbard S.S."/>
            <person name="Banfield J.F."/>
        </authorList>
    </citation>
    <scope>NUCLEOTIDE SEQUENCE [LARGE SCALE GENOMIC DNA]</scope>
</reference>
<accession>A0A1F6ECF4</accession>
<proteinExistence type="predicted"/>
<dbReference type="Proteomes" id="UP000179115">
    <property type="component" value="Unassembled WGS sequence"/>
</dbReference>
<comment type="caution">
    <text evidence="2">The sequence shown here is derived from an EMBL/GenBank/DDBJ whole genome shotgun (WGS) entry which is preliminary data.</text>
</comment>
<feature type="transmembrane region" description="Helical" evidence="1">
    <location>
        <begin position="12"/>
        <end position="37"/>
    </location>
</feature>